<reference evidence="4" key="2">
    <citation type="journal article" date="2023" name="mSystems">
        <title>Transcriptomics-Driven Characterization of LUZ100, a T7-like Pseudomonas Phage with Temperate Features.</title>
        <authorList>
            <person name="Putzeys L."/>
            <person name="Poppeliers J."/>
            <person name="Boon M."/>
            <person name="Lood C."/>
            <person name="Vallino M."/>
            <person name="Lavigne R."/>
        </authorList>
    </citation>
    <scope>NUCLEOTIDE SEQUENCE</scope>
</reference>
<evidence type="ECO:0000313" key="4">
    <source>
        <dbReference type="EMBL" id="UXY92553.1"/>
    </source>
</evidence>
<name>A0A9Y1GKD6_9CAUD</name>
<evidence type="ECO:0000313" key="5">
    <source>
        <dbReference type="Proteomes" id="UP001215939"/>
    </source>
</evidence>
<feature type="domain" description="N-acetylmuramoyl-L-alanine amidase" evidence="3">
    <location>
        <begin position="1"/>
        <end position="138"/>
    </location>
</feature>
<dbReference type="CDD" id="cd06583">
    <property type="entry name" value="PGRP"/>
    <property type="match status" value="1"/>
</dbReference>
<dbReference type="InterPro" id="IPR002502">
    <property type="entry name" value="Amidase_domain"/>
</dbReference>
<evidence type="ECO:0000259" key="3">
    <source>
        <dbReference type="SMART" id="SM00644"/>
    </source>
</evidence>
<dbReference type="SMART" id="SM00644">
    <property type="entry name" value="Ami_2"/>
    <property type="match status" value="1"/>
</dbReference>
<keyword evidence="2" id="KW-0081">Bacteriolytic enzyme</keyword>
<dbReference type="InterPro" id="IPR036505">
    <property type="entry name" value="Amidase/PGRP_sf"/>
</dbReference>
<accession>A0A9Y1GKD6</accession>
<dbReference type="EMBL" id="OP329100">
    <property type="protein sequence ID" value="UXY92553.1"/>
    <property type="molecule type" value="Genomic_DNA"/>
</dbReference>
<gene>
    <name evidence="4" type="ORF">LUZ100_gp17</name>
</gene>
<evidence type="ECO:0000256" key="1">
    <source>
        <dbReference type="ARBA" id="ARBA00022529"/>
    </source>
</evidence>
<dbReference type="GO" id="GO:0001897">
    <property type="term" value="P:symbiont-mediated cytolysis of host cell"/>
    <property type="evidence" value="ECO:0007669"/>
    <property type="project" value="UniProtKB-ARBA"/>
</dbReference>
<dbReference type="GO" id="GO:0009253">
    <property type="term" value="P:peptidoglycan catabolic process"/>
    <property type="evidence" value="ECO:0007669"/>
    <property type="project" value="InterPro"/>
</dbReference>
<dbReference type="SMR" id="A0A9Y1GKD6"/>
<dbReference type="SUPFAM" id="SSF55846">
    <property type="entry name" value="N-acetylmuramoyl-L-alanine amidase-like"/>
    <property type="match status" value="1"/>
</dbReference>
<organism evidence="4 5">
    <name type="scientific">Pseudomonas phage LUZ100</name>
    <dbReference type="NCBI Taxonomy" id="2973522"/>
    <lineage>
        <taxon>Viruses</taxon>
        <taxon>Duplodnaviria</taxon>
        <taxon>Heunggongvirae</taxon>
        <taxon>Uroviricota</taxon>
        <taxon>Caudoviricetes</taxon>
        <taxon>Autographivirales</taxon>
        <taxon>Autographivirales incertae sedis</taxon>
        <taxon>Luzcentumvirus</taxon>
        <taxon>Luzcentumvirus LUZ100</taxon>
    </lineage>
</organism>
<dbReference type="GO" id="GO:0042742">
    <property type="term" value="P:defense response to bacterium"/>
    <property type="evidence" value="ECO:0007669"/>
    <property type="project" value="UniProtKB-KW"/>
</dbReference>
<dbReference type="Proteomes" id="UP001215939">
    <property type="component" value="Segment"/>
</dbReference>
<evidence type="ECO:0000256" key="2">
    <source>
        <dbReference type="ARBA" id="ARBA00022638"/>
    </source>
</evidence>
<sequence>MNREIDTLIIHTAATKATADIGAVDIDKWHRARGWLGCGYHFVIRRNGTIESDELGHRCRPLAQAGAHVGDCGPGWNKRSIGICLAGGIDANGKAENNYTPEQWKSLEEVVLSLLERFPSIKTIGGHRDLIRKTGAPPKDCPCFNVKDWFEKEVKPKYPEAAYIQAVKYI</sequence>
<proteinExistence type="predicted"/>
<dbReference type="GO" id="GO:0008745">
    <property type="term" value="F:N-acetylmuramoyl-L-alanine amidase activity"/>
    <property type="evidence" value="ECO:0007669"/>
    <property type="project" value="InterPro"/>
</dbReference>
<dbReference type="Pfam" id="PF01510">
    <property type="entry name" value="Amidase_2"/>
    <property type="match status" value="1"/>
</dbReference>
<keyword evidence="1" id="KW-0929">Antimicrobial</keyword>
<protein>
    <submittedName>
        <fullName evidence="4">N-acetylmuramoyl-L-alanine amidase</fullName>
    </submittedName>
</protein>
<keyword evidence="5" id="KW-1185">Reference proteome</keyword>
<reference evidence="4" key="1">
    <citation type="submission" date="2022-08" db="EMBL/GenBank/DDBJ databases">
        <authorList>
            <person name="Putzeys L."/>
            <person name="Poppeliers J."/>
            <person name="Boon M."/>
            <person name="Lood C."/>
            <person name="Vallino M."/>
            <person name="Lavigne R."/>
        </authorList>
    </citation>
    <scope>NUCLEOTIDE SEQUENCE</scope>
</reference>
<dbReference type="Gene3D" id="3.40.80.10">
    <property type="entry name" value="Peptidoglycan recognition protein-like"/>
    <property type="match status" value="1"/>
</dbReference>